<dbReference type="InterPro" id="IPR050772">
    <property type="entry name" value="Hydratase-Decarb/MhpD_sf"/>
</dbReference>
<dbReference type="AlphaFoldDB" id="A0A438B1H5"/>
<dbReference type="InterPro" id="IPR011234">
    <property type="entry name" value="Fumarylacetoacetase-like_C"/>
</dbReference>
<keyword evidence="1" id="KW-0456">Lyase</keyword>
<dbReference type="GO" id="GO:0008684">
    <property type="term" value="F:2-oxopent-4-enoate hydratase activity"/>
    <property type="evidence" value="ECO:0007669"/>
    <property type="project" value="TreeGrafter"/>
</dbReference>
<dbReference type="GO" id="GO:0005737">
    <property type="term" value="C:cytoplasm"/>
    <property type="evidence" value="ECO:0007669"/>
    <property type="project" value="TreeGrafter"/>
</dbReference>
<gene>
    <name evidence="3" type="ORF">EF834_07400</name>
</gene>
<reference evidence="3 4" key="1">
    <citation type="submission" date="2018-11" db="EMBL/GenBank/DDBJ databases">
        <title>Rhodococcus spongicola sp. nov. and Rhodococcus xishaensis sp. nov. from marine sponges.</title>
        <authorList>
            <person name="Li L."/>
            <person name="Lin H.W."/>
        </authorList>
    </citation>
    <scope>NUCLEOTIDE SEQUENCE [LARGE SCALE GENOMIC DNA]</scope>
    <source>
        <strain evidence="3 4">LHW50502</strain>
    </source>
</reference>
<feature type="domain" description="Fumarylacetoacetase-like C-terminal" evidence="2">
    <location>
        <begin position="106"/>
        <end position="264"/>
    </location>
</feature>
<evidence type="ECO:0000313" key="4">
    <source>
        <dbReference type="Proteomes" id="UP000284333"/>
    </source>
</evidence>
<dbReference type="Gene3D" id="3.90.850.10">
    <property type="entry name" value="Fumarylacetoacetase-like, C-terminal domain"/>
    <property type="match status" value="1"/>
</dbReference>
<dbReference type="InterPro" id="IPR036663">
    <property type="entry name" value="Fumarylacetoacetase_C_sf"/>
</dbReference>
<dbReference type="RefSeq" id="WP_127946533.1">
    <property type="nucleotide sequence ID" value="NZ_RKLN01000002.1"/>
</dbReference>
<protein>
    <submittedName>
        <fullName evidence="3">2-keto-4-pentenoate hydratase</fullName>
    </submittedName>
</protein>
<dbReference type="PANTHER" id="PTHR30143:SF0">
    <property type="entry name" value="2-KETO-4-PENTENOATE HYDRATASE"/>
    <property type="match status" value="1"/>
</dbReference>
<proteinExistence type="predicted"/>
<name>A0A438B1H5_9NOCA</name>
<dbReference type="SUPFAM" id="SSF56529">
    <property type="entry name" value="FAH"/>
    <property type="match status" value="1"/>
</dbReference>
<keyword evidence="4" id="KW-1185">Reference proteome</keyword>
<dbReference type="OrthoDB" id="9792137at2"/>
<evidence type="ECO:0000256" key="1">
    <source>
        <dbReference type="ARBA" id="ARBA00023239"/>
    </source>
</evidence>
<comment type="caution">
    <text evidence="3">The sequence shown here is derived from an EMBL/GenBank/DDBJ whole genome shotgun (WGS) entry which is preliminary data.</text>
</comment>
<accession>A0A438B1H5</accession>
<organism evidence="3 4">
    <name type="scientific">Rhodococcus spongiicola</name>
    <dbReference type="NCBI Taxonomy" id="2487352"/>
    <lineage>
        <taxon>Bacteria</taxon>
        <taxon>Bacillati</taxon>
        <taxon>Actinomycetota</taxon>
        <taxon>Actinomycetes</taxon>
        <taxon>Mycobacteriales</taxon>
        <taxon>Nocardiaceae</taxon>
        <taxon>Rhodococcus</taxon>
    </lineage>
</organism>
<dbReference type="Proteomes" id="UP000284333">
    <property type="component" value="Unassembled WGS sequence"/>
</dbReference>
<evidence type="ECO:0000313" key="3">
    <source>
        <dbReference type="EMBL" id="RVW04812.1"/>
    </source>
</evidence>
<dbReference type="Pfam" id="PF01557">
    <property type="entry name" value="FAA_hydrolase"/>
    <property type="match status" value="1"/>
</dbReference>
<sequence>MPPLEPTISAEAITRAAERLAEAAKTGIPCPPVRDLIGPSDIGVAYQVQQKLTDWRLADGATIVGRKTGLTSEAVQNQLGVNQPDFGVLFADMDVTDLPEVPSERMLQPKAEAEVAFRLGTDLTEGDLEMDQIRASVSGAVAALELVDSRVANWEIGITDTVADNASSGLYVLGDNWLTLDEVEPKDVVMRMYADGDLVSEGNGEACLGDPLIALQWLARTALEYGQPLRAGQIVLSGALGPMVSAAPGMAIRAELSTLGTVTAAFSRKES</sequence>
<evidence type="ECO:0000259" key="2">
    <source>
        <dbReference type="Pfam" id="PF01557"/>
    </source>
</evidence>
<dbReference type="PANTHER" id="PTHR30143">
    <property type="entry name" value="ACID HYDRATASE"/>
    <property type="match status" value="1"/>
</dbReference>
<dbReference type="EMBL" id="RKLN01000002">
    <property type="protein sequence ID" value="RVW04812.1"/>
    <property type="molecule type" value="Genomic_DNA"/>
</dbReference>